<reference evidence="2 3" key="1">
    <citation type="journal article" date="2019" name="Int. J. Syst. Evol. Microbiol.">
        <title>The Global Catalogue of Microorganisms (GCM) 10K type strain sequencing project: providing services to taxonomists for standard genome sequencing and annotation.</title>
        <authorList>
            <consortium name="The Broad Institute Genomics Platform"/>
            <consortium name="The Broad Institute Genome Sequencing Center for Infectious Disease"/>
            <person name="Wu L."/>
            <person name="Ma J."/>
        </authorList>
    </citation>
    <scope>NUCLEOTIDE SEQUENCE [LARGE SCALE GENOMIC DNA]</scope>
    <source>
        <strain evidence="2 3">JCM 5062</strain>
    </source>
</reference>
<evidence type="ECO:0008006" key="4">
    <source>
        <dbReference type="Google" id="ProtNLM"/>
    </source>
</evidence>
<proteinExistence type="predicted"/>
<evidence type="ECO:0000313" key="3">
    <source>
        <dbReference type="Proteomes" id="UP001499942"/>
    </source>
</evidence>
<feature type="region of interest" description="Disordered" evidence="1">
    <location>
        <begin position="166"/>
        <end position="193"/>
    </location>
</feature>
<keyword evidence="3" id="KW-1185">Reference proteome</keyword>
<comment type="caution">
    <text evidence="2">The sequence shown here is derived from an EMBL/GenBank/DDBJ whole genome shotgun (WGS) entry which is preliminary data.</text>
</comment>
<protein>
    <recommendedName>
        <fullName evidence="4">Transposase IS701-like DDE domain-containing protein</fullName>
    </recommendedName>
</protein>
<dbReference type="EMBL" id="BAAASR010000018">
    <property type="protein sequence ID" value="GAA2497671.1"/>
    <property type="molecule type" value="Genomic_DNA"/>
</dbReference>
<sequence length="193" mass="20828">MVDQRDGVAPSSRTAPCLVRDVLIGAPWPQRIRTGDERRPPLRGTLSGVLAASLSGGRSAAGTVGLRRGCAGAPRPWRPVRGPLRPVPEAERLPLSVPDVKLIGMDDSILRRRVYGADHDDPDPGPRPGRVYGELVGGPLDGLLLDVTGWSGSRLAEEARLPTEIGRYGPGGRTHYRRRPSDPARWDWTGDSP</sequence>
<accession>A0ABN3MCG2</accession>
<organism evidence="2 3">
    <name type="scientific">Streptomyces gobitricini</name>
    <dbReference type="NCBI Taxonomy" id="68211"/>
    <lineage>
        <taxon>Bacteria</taxon>
        <taxon>Bacillati</taxon>
        <taxon>Actinomycetota</taxon>
        <taxon>Actinomycetes</taxon>
        <taxon>Kitasatosporales</taxon>
        <taxon>Streptomycetaceae</taxon>
        <taxon>Streptomyces</taxon>
    </lineage>
</organism>
<name>A0ABN3MCG2_9ACTN</name>
<gene>
    <name evidence="2" type="ORF">GCM10010393_32240</name>
</gene>
<evidence type="ECO:0000256" key="1">
    <source>
        <dbReference type="SAM" id="MobiDB-lite"/>
    </source>
</evidence>
<evidence type="ECO:0000313" key="2">
    <source>
        <dbReference type="EMBL" id="GAA2497671.1"/>
    </source>
</evidence>
<dbReference type="Proteomes" id="UP001499942">
    <property type="component" value="Unassembled WGS sequence"/>
</dbReference>